<keyword evidence="3" id="KW-1185">Reference proteome</keyword>
<organism evidence="2 3">
    <name type="scientific">Glycomyces rutgersensis</name>
    <dbReference type="NCBI Taxonomy" id="58115"/>
    <lineage>
        <taxon>Bacteria</taxon>
        <taxon>Bacillati</taxon>
        <taxon>Actinomycetota</taxon>
        <taxon>Actinomycetes</taxon>
        <taxon>Glycomycetales</taxon>
        <taxon>Glycomycetaceae</taxon>
        <taxon>Glycomyces</taxon>
    </lineage>
</organism>
<evidence type="ECO:0000313" key="2">
    <source>
        <dbReference type="EMBL" id="GAA2322364.1"/>
    </source>
</evidence>
<feature type="region of interest" description="Disordered" evidence="1">
    <location>
        <begin position="122"/>
        <end position="145"/>
    </location>
</feature>
<protein>
    <submittedName>
        <fullName evidence="2">Uncharacterized protein</fullName>
    </submittedName>
</protein>
<dbReference type="EMBL" id="BAAASX010000001">
    <property type="protein sequence ID" value="GAA2322364.1"/>
    <property type="molecule type" value="Genomic_DNA"/>
</dbReference>
<gene>
    <name evidence="2" type="ORF">GCM10010403_10620</name>
</gene>
<accession>A0ABN3F9G5</accession>
<evidence type="ECO:0000256" key="1">
    <source>
        <dbReference type="SAM" id="MobiDB-lite"/>
    </source>
</evidence>
<dbReference type="Proteomes" id="UP001501584">
    <property type="component" value="Unassembled WGS sequence"/>
</dbReference>
<proteinExistence type="predicted"/>
<comment type="caution">
    <text evidence="2">The sequence shown here is derived from an EMBL/GenBank/DDBJ whole genome shotgun (WGS) entry which is preliminary data.</text>
</comment>
<reference evidence="2 3" key="1">
    <citation type="journal article" date="2019" name="Int. J. Syst. Evol. Microbiol.">
        <title>The Global Catalogue of Microorganisms (GCM) 10K type strain sequencing project: providing services to taxonomists for standard genome sequencing and annotation.</title>
        <authorList>
            <consortium name="The Broad Institute Genomics Platform"/>
            <consortium name="The Broad Institute Genome Sequencing Center for Infectious Disease"/>
            <person name="Wu L."/>
            <person name="Ma J."/>
        </authorList>
    </citation>
    <scope>NUCLEOTIDE SEQUENCE [LARGE SCALE GENOMIC DNA]</scope>
    <source>
        <strain evidence="2 3">JCM 6238</strain>
    </source>
</reference>
<evidence type="ECO:0000313" key="3">
    <source>
        <dbReference type="Proteomes" id="UP001501584"/>
    </source>
</evidence>
<sequence length="145" mass="16315">MHPGRGTGALRAIQREWSHARQIAGKADIAIGTLLRYAANKAELLIMAQNQRFADAPTMPRRRLTGDTIPLEGHGRWRKAHALIIRFLCAPSRLTRVGPEVLWLVGQLMNLLTDEPIRTRPKEARCSMTAHRSIGRSPIRSRPRS</sequence>
<dbReference type="Gene3D" id="1.10.357.10">
    <property type="entry name" value="Tetracycline Repressor, domain 2"/>
    <property type="match status" value="1"/>
</dbReference>
<name>A0ABN3F9G5_9ACTN</name>